<accession>A0AAE1D3A2</accession>
<dbReference type="EMBL" id="JAWDGP010005602">
    <property type="protein sequence ID" value="KAK3755359.1"/>
    <property type="molecule type" value="Genomic_DNA"/>
</dbReference>
<sequence length="186" mass="21026">MPFPLERDHVDCFDWAIIANTVRGASGEVLEGPRGHCVDECRHGRPMDTNRGRLRSRLSLSRGFIWSRWNPRTFIDLSALLLCQQAWTFVHTKRARKGETCFMSPNQLVRVKGRYRGILKLLVGQNQNGKNKVFLNLSLLSLMTVTRAVMAVHSSTPGYSSTLDPKDHRLSSKHVHRCVTSSPSQG</sequence>
<protein>
    <submittedName>
        <fullName evidence="2">Uncharacterized protein</fullName>
    </submittedName>
</protein>
<comment type="caution">
    <text evidence="2">The sequence shown here is derived from an EMBL/GenBank/DDBJ whole genome shotgun (WGS) entry which is preliminary data.</text>
</comment>
<organism evidence="2 3">
    <name type="scientific">Elysia crispata</name>
    <name type="common">lettuce slug</name>
    <dbReference type="NCBI Taxonomy" id="231223"/>
    <lineage>
        <taxon>Eukaryota</taxon>
        <taxon>Metazoa</taxon>
        <taxon>Spiralia</taxon>
        <taxon>Lophotrochozoa</taxon>
        <taxon>Mollusca</taxon>
        <taxon>Gastropoda</taxon>
        <taxon>Heterobranchia</taxon>
        <taxon>Euthyneura</taxon>
        <taxon>Panpulmonata</taxon>
        <taxon>Sacoglossa</taxon>
        <taxon>Placobranchoidea</taxon>
        <taxon>Plakobranchidae</taxon>
        <taxon>Elysia</taxon>
    </lineage>
</organism>
<evidence type="ECO:0000313" key="3">
    <source>
        <dbReference type="Proteomes" id="UP001283361"/>
    </source>
</evidence>
<dbReference type="Proteomes" id="UP001283361">
    <property type="component" value="Unassembled WGS sequence"/>
</dbReference>
<feature type="region of interest" description="Disordered" evidence="1">
    <location>
        <begin position="157"/>
        <end position="186"/>
    </location>
</feature>
<evidence type="ECO:0000256" key="1">
    <source>
        <dbReference type="SAM" id="MobiDB-lite"/>
    </source>
</evidence>
<dbReference type="AlphaFoldDB" id="A0AAE1D3A2"/>
<reference evidence="2" key="1">
    <citation type="journal article" date="2023" name="G3 (Bethesda)">
        <title>A reference genome for the long-term kleptoplast-retaining sea slug Elysia crispata morphotype clarki.</title>
        <authorList>
            <person name="Eastman K.E."/>
            <person name="Pendleton A.L."/>
            <person name="Shaikh M.A."/>
            <person name="Suttiyut T."/>
            <person name="Ogas R."/>
            <person name="Tomko P."/>
            <person name="Gavelis G."/>
            <person name="Widhalm J.R."/>
            <person name="Wisecaver J.H."/>
        </authorList>
    </citation>
    <scope>NUCLEOTIDE SEQUENCE</scope>
    <source>
        <strain evidence="2">ECLA1</strain>
    </source>
</reference>
<evidence type="ECO:0000313" key="2">
    <source>
        <dbReference type="EMBL" id="KAK3755359.1"/>
    </source>
</evidence>
<name>A0AAE1D3A2_9GAST</name>
<gene>
    <name evidence="2" type="ORF">RRG08_026089</name>
</gene>
<keyword evidence="3" id="KW-1185">Reference proteome</keyword>
<proteinExistence type="predicted"/>